<dbReference type="Proteomes" id="UP001391051">
    <property type="component" value="Unassembled WGS sequence"/>
</dbReference>
<comment type="caution">
    <text evidence="2">The sequence shown here is derived from an EMBL/GenBank/DDBJ whole genome shotgun (WGS) entry which is preliminary data.</text>
</comment>
<feature type="transmembrane region" description="Helical" evidence="1">
    <location>
        <begin position="147"/>
        <end position="171"/>
    </location>
</feature>
<keyword evidence="1" id="KW-0472">Membrane</keyword>
<dbReference type="RefSeq" id="XP_066699158.1">
    <property type="nucleotide sequence ID" value="XM_066843046.1"/>
</dbReference>
<gene>
    <name evidence="2" type="ORF">PG986_006824</name>
</gene>
<reference evidence="2 3" key="1">
    <citation type="submission" date="2023-01" db="EMBL/GenBank/DDBJ databases">
        <title>Analysis of 21 Apiospora genomes using comparative genomics revels a genus with tremendous synthesis potential of carbohydrate active enzymes and secondary metabolites.</title>
        <authorList>
            <person name="Sorensen T."/>
        </authorList>
    </citation>
    <scope>NUCLEOTIDE SEQUENCE [LARGE SCALE GENOMIC DNA]</scope>
    <source>
        <strain evidence="2 3">CBS 24483</strain>
    </source>
</reference>
<protein>
    <submittedName>
        <fullName evidence="2">Uncharacterized protein</fullName>
    </submittedName>
</protein>
<feature type="transmembrane region" description="Helical" evidence="1">
    <location>
        <begin position="101"/>
        <end position="123"/>
    </location>
</feature>
<accession>A0ABR1QAT3</accession>
<evidence type="ECO:0000256" key="1">
    <source>
        <dbReference type="SAM" id="Phobius"/>
    </source>
</evidence>
<dbReference type="EMBL" id="JAQQWE010000005">
    <property type="protein sequence ID" value="KAK7951096.1"/>
    <property type="molecule type" value="Genomic_DNA"/>
</dbReference>
<proteinExistence type="predicted"/>
<name>A0ABR1QAT3_9PEZI</name>
<evidence type="ECO:0000313" key="3">
    <source>
        <dbReference type="Proteomes" id="UP001391051"/>
    </source>
</evidence>
<keyword evidence="1" id="KW-1133">Transmembrane helix</keyword>
<feature type="transmembrane region" description="Helical" evidence="1">
    <location>
        <begin position="39"/>
        <end position="64"/>
    </location>
</feature>
<dbReference type="GeneID" id="92076108"/>
<keyword evidence="3" id="KW-1185">Reference proteome</keyword>
<sequence>MFQPTLLAVPWALSALALLLVEGTVIWTRLLDLTAADPRLLPLTLLVVLNAATRAAWVAARYALAVWPLPDFRRRHDAFFFQDEAEGAAVATTTPLMTRGLAGLVVATAALWSLQMLAMFAWFGAELVVRGSDEGVGAMLSWALPPMVGWLIVVVAVASYCGLGVYILLIGGRTCLYALRRAGWGQNGSPHYVELT</sequence>
<organism evidence="2 3">
    <name type="scientific">Apiospora aurea</name>
    <dbReference type="NCBI Taxonomy" id="335848"/>
    <lineage>
        <taxon>Eukaryota</taxon>
        <taxon>Fungi</taxon>
        <taxon>Dikarya</taxon>
        <taxon>Ascomycota</taxon>
        <taxon>Pezizomycotina</taxon>
        <taxon>Sordariomycetes</taxon>
        <taxon>Xylariomycetidae</taxon>
        <taxon>Amphisphaeriales</taxon>
        <taxon>Apiosporaceae</taxon>
        <taxon>Apiospora</taxon>
    </lineage>
</organism>
<keyword evidence="1" id="KW-0812">Transmembrane</keyword>
<evidence type="ECO:0000313" key="2">
    <source>
        <dbReference type="EMBL" id="KAK7951096.1"/>
    </source>
</evidence>